<organism evidence="1 2">
    <name type="scientific">Nibea albiflora</name>
    <name type="common">Yellow drum</name>
    <name type="synonym">Corvina albiflora</name>
    <dbReference type="NCBI Taxonomy" id="240163"/>
    <lineage>
        <taxon>Eukaryota</taxon>
        <taxon>Metazoa</taxon>
        <taxon>Chordata</taxon>
        <taxon>Craniata</taxon>
        <taxon>Vertebrata</taxon>
        <taxon>Euteleostomi</taxon>
        <taxon>Actinopterygii</taxon>
        <taxon>Neopterygii</taxon>
        <taxon>Teleostei</taxon>
        <taxon>Neoteleostei</taxon>
        <taxon>Acanthomorphata</taxon>
        <taxon>Eupercaria</taxon>
        <taxon>Sciaenidae</taxon>
        <taxon>Nibea</taxon>
    </lineage>
</organism>
<evidence type="ECO:0000313" key="1">
    <source>
        <dbReference type="EMBL" id="KAG8008134.1"/>
    </source>
</evidence>
<keyword evidence="1" id="KW-0675">Receptor</keyword>
<gene>
    <name evidence="1" type="primary">OR52D1</name>
    <name evidence="1" type="ORF">GBF38_019144</name>
</gene>
<dbReference type="Proteomes" id="UP000805704">
    <property type="component" value="Chromosome 19"/>
</dbReference>
<evidence type="ECO:0000313" key="2">
    <source>
        <dbReference type="Proteomes" id="UP000805704"/>
    </source>
</evidence>
<protein>
    <submittedName>
        <fullName evidence="1">Olfactory receptor 52D1</fullName>
    </submittedName>
</protein>
<keyword evidence="2" id="KW-1185">Reference proteome</keyword>
<proteinExistence type="predicted"/>
<reference evidence="1" key="1">
    <citation type="submission" date="2020-04" db="EMBL/GenBank/DDBJ databases">
        <title>A chromosome-scale assembly and high-density genetic map of the yellow drum (Nibea albiflora) genome.</title>
        <authorList>
            <person name="Xu D."/>
            <person name="Zhang W."/>
            <person name="Chen R."/>
            <person name="Tan P."/>
            <person name="Wang L."/>
            <person name="Song H."/>
            <person name="Tian L."/>
            <person name="Zhu Q."/>
            <person name="Wang B."/>
        </authorList>
    </citation>
    <scope>NUCLEOTIDE SEQUENCE</scope>
    <source>
        <strain evidence="1">ZJHYS-2018</strain>
    </source>
</reference>
<name>A0ACB7F1S9_NIBAL</name>
<dbReference type="EMBL" id="CM024807">
    <property type="protein sequence ID" value="KAG8008134.1"/>
    <property type="molecule type" value="Genomic_DNA"/>
</dbReference>
<comment type="caution">
    <text evidence="1">The sequence shown here is derived from an EMBL/GenBank/DDBJ whole genome shotgun (WGS) entry which is preliminary data.</text>
</comment>
<sequence>MDNTTTLTFTMTAYTVLENHKHVLFSVFLLLYLTCIMLNSLLISIIHQNKDLHQPMNVFTCVLSINEIYGSSALLPATMAILLSDTYEVSVKWCMAQVYFLHTFACAEFCILAVMGYDRYVAICYPLHYHSIMSTSKIRKLIALAAFYPIVLFACYYSLTLQLSMCGRVIPKLYCVNMELVKNSCSMASYISIVGLFLVLVLVMPQFLIIIFSYAQISRVCWKLSRESKRNSLKTCFPHLLSLFNYTIGSLFEILQSRFNMSHVDAEARIFLSLYFVIMPSLTNPIVYGLGTHLIRVHVLKLFLKHKILPTKLARAVIAA</sequence>
<accession>A0ACB7F1S9</accession>